<evidence type="ECO:0000256" key="2">
    <source>
        <dbReference type="ARBA" id="ARBA00023235"/>
    </source>
</evidence>
<name>A0A6J6T0L6_9ZZZZ</name>
<dbReference type="Gene3D" id="3.10.310.10">
    <property type="entry name" value="Diaminopimelate Epimerase, Chain A, domain 1"/>
    <property type="match status" value="2"/>
</dbReference>
<dbReference type="SUPFAM" id="SSF54506">
    <property type="entry name" value="Diaminopimelate epimerase-like"/>
    <property type="match status" value="2"/>
</dbReference>
<evidence type="ECO:0000313" key="5">
    <source>
        <dbReference type="EMBL" id="CAB4882965.1"/>
    </source>
</evidence>
<dbReference type="PANTHER" id="PTHR31689:SF0">
    <property type="entry name" value="DIAMINOPIMELATE EPIMERASE"/>
    <property type="match status" value="1"/>
</dbReference>
<dbReference type="GO" id="GO:0009089">
    <property type="term" value="P:lysine biosynthetic process via diaminopimelate"/>
    <property type="evidence" value="ECO:0007669"/>
    <property type="project" value="InterPro"/>
</dbReference>
<organism evidence="4">
    <name type="scientific">freshwater metagenome</name>
    <dbReference type="NCBI Taxonomy" id="449393"/>
    <lineage>
        <taxon>unclassified sequences</taxon>
        <taxon>metagenomes</taxon>
        <taxon>ecological metagenomes</taxon>
    </lineage>
</organism>
<evidence type="ECO:0000256" key="1">
    <source>
        <dbReference type="ARBA" id="ARBA00010219"/>
    </source>
</evidence>
<dbReference type="Pfam" id="PF01678">
    <property type="entry name" value="DAP_epimerase"/>
    <property type="match status" value="2"/>
</dbReference>
<evidence type="ECO:0000313" key="4">
    <source>
        <dbReference type="EMBL" id="CAB4740651.1"/>
    </source>
</evidence>
<dbReference type="EMBL" id="CAEZYY010000002">
    <property type="protein sequence ID" value="CAB4740651.1"/>
    <property type="molecule type" value="Genomic_DNA"/>
</dbReference>
<dbReference type="PANTHER" id="PTHR31689">
    <property type="entry name" value="DIAMINOPIMELATE EPIMERASE, CHLOROPLASTIC"/>
    <property type="match status" value="1"/>
</dbReference>
<proteinExistence type="inferred from homology"/>
<dbReference type="InterPro" id="IPR001653">
    <property type="entry name" value="DAP_epimerase_DapF"/>
</dbReference>
<dbReference type="EMBL" id="CAFBLR010000178">
    <property type="protein sequence ID" value="CAB4882965.1"/>
    <property type="molecule type" value="Genomic_DNA"/>
</dbReference>
<protein>
    <submittedName>
        <fullName evidence="4">Unannotated protein</fullName>
    </submittedName>
</protein>
<dbReference type="NCBIfam" id="TIGR00652">
    <property type="entry name" value="DapF"/>
    <property type="match status" value="1"/>
</dbReference>
<gene>
    <name evidence="3" type="ORF">UFOPK2602_00808</name>
    <name evidence="4" type="ORF">UFOPK2806_00353</name>
    <name evidence="5" type="ORF">UFOPK3417_01551</name>
    <name evidence="6" type="ORF">UFOPK4306_00264</name>
</gene>
<dbReference type="EMBL" id="CAFBQP010000006">
    <property type="protein sequence ID" value="CAB5053851.1"/>
    <property type="molecule type" value="Genomic_DNA"/>
</dbReference>
<dbReference type="AlphaFoldDB" id="A0A6J6T0L6"/>
<keyword evidence="2" id="KW-0413">Isomerase</keyword>
<sequence length="266" mass="27716">MSGATVRLTKHHGLGNDFLVWIGGLEGRGSELAIRWCDRHRGIGADGLLLANLRPDGAWRMILFNADGSRAGMSGNGIRCFVQAVGDSKPGTYRVVTDSGEKQVEVMPTDDPAVIMASVAMGVPAPGMPSPSWDAVGVHPDRPVSHIDMGNPHTVVGVDDVAVVNLVHIGTQVPDVNLEIVMPGPEEHAITMRVHERGAGVTEACGTGACASAWAALQWGMLQAGASEVLVHMDGGDATVRFDSPTEGGLTLVGPSAHIATVSIDL</sequence>
<evidence type="ECO:0000313" key="6">
    <source>
        <dbReference type="EMBL" id="CAB5053851.1"/>
    </source>
</evidence>
<dbReference type="EMBL" id="CAEZXX010000043">
    <property type="protein sequence ID" value="CAB4705065.1"/>
    <property type="molecule type" value="Genomic_DNA"/>
</dbReference>
<dbReference type="HAMAP" id="MF_00197">
    <property type="entry name" value="DAP_epimerase"/>
    <property type="match status" value="1"/>
</dbReference>
<dbReference type="GO" id="GO:0008837">
    <property type="term" value="F:diaminopimelate epimerase activity"/>
    <property type="evidence" value="ECO:0007669"/>
    <property type="project" value="InterPro"/>
</dbReference>
<comment type="similarity">
    <text evidence="1">Belongs to the diaminopimelate epimerase family.</text>
</comment>
<evidence type="ECO:0000313" key="3">
    <source>
        <dbReference type="EMBL" id="CAB4705065.1"/>
    </source>
</evidence>
<reference evidence="4" key="1">
    <citation type="submission" date="2020-05" db="EMBL/GenBank/DDBJ databases">
        <authorList>
            <person name="Chiriac C."/>
            <person name="Salcher M."/>
            <person name="Ghai R."/>
            <person name="Kavagutti S V."/>
        </authorList>
    </citation>
    <scope>NUCLEOTIDE SEQUENCE</scope>
</reference>
<dbReference type="GO" id="GO:0005829">
    <property type="term" value="C:cytosol"/>
    <property type="evidence" value="ECO:0007669"/>
    <property type="project" value="TreeGrafter"/>
</dbReference>
<accession>A0A6J6T0L6</accession>